<dbReference type="GeneID" id="63683006"/>
<dbReference type="GO" id="GO:0032541">
    <property type="term" value="C:cortical endoplasmic reticulum"/>
    <property type="evidence" value="ECO:0007669"/>
    <property type="project" value="TreeGrafter"/>
</dbReference>
<dbReference type="PANTHER" id="PTHR14467">
    <property type="entry name" value="ARV1"/>
    <property type="match status" value="1"/>
</dbReference>
<dbReference type="RefSeq" id="XP_040631543.1">
    <property type="nucleotide sequence ID" value="XM_040767944.1"/>
</dbReference>
<dbReference type="Proteomes" id="UP000030653">
    <property type="component" value="Unassembled WGS sequence"/>
</dbReference>
<evidence type="ECO:0000256" key="7">
    <source>
        <dbReference type="ARBA" id="ARBA00023055"/>
    </source>
</evidence>
<comment type="function">
    <text evidence="10">Mediator of sterol homeostasis involved in sterol uptake, trafficking and distribution into membranes.</text>
</comment>
<organism evidence="11 12">
    <name type="scientific">Dacryopinax primogenitus (strain DJM 731)</name>
    <name type="common">Brown rot fungus</name>
    <dbReference type="NCBI Taxonomy" id="1858805"/>
    <lineage>
        <taxon>Eukaryota</taxon>
        <taxon>Fungi</taxon>
        <taxon>Dikarya</taxon>
        <taxon>Basidiomycota</taxon>
        <taxon>Agaricomycotina</taxon>
        <taxon>Dacrymycetes</taxon>
        <taxon>Dacrymycetales</taxon>
        <taxon>Dacrymycetaceae</taxon>
        <taxon>Dacryopinax</taxon>
    </lineage>
</organism>
<dbReference type="GO" id="GO:0005789">
    <property type="term" value="C:endoplasmic reticulum membrane"/>
    <property type="evidence" value="ECO:0007669"/>
    <property type="project" value="UniProtKB-SubCell"/>
</dbReference>
<dbReference type="PANTHER" id="PTHR14467:SF0">
    <property type="entry name" value="PROTEIN ARV1"/>
    <property type="match status" value="1"/>
</dbReference>
<dbReference type="STRING" id="1858805.M5G7E2"/>
<keyword evidence="6 10" id="KW-1133">Transmembrane helix</keyword>
<keyword evidence="9 10" id="KW-0472">Membrane</keyword>
<accession>M5G7E2</accession>
<keyword evidence="4 10" id="KW-0812">Transmembrane</keyword>
<dbReference type="OrthoDB" id="2192830at2759"/>
<dbReference type="GO" id="GO:0006665">
    <property type="term" value="P:sphingolipid metabolic process"/>
    <property type="evidence" value="ECO:0007669"/>
    <property type="project" value="UniProtKB-UniRule"/>
</dbReference>
<comment type="caution">
    <text evidence="10">Lacks conserved residue(s) required for the propagation of feature annotation.</text>
</comment>
<comment type="subcellular location">
    <subcellularLocation>
        <location evidence="1 10">Endoplasmic reticulum membrane</location>
        <topology evidence="1 10">Multi-pass membrane protein</topology>
    </subcellularLocation>
    <subcellularLocation>
        <location evidence="10">Golgi apparatus membrane</location>
        <topology evidence="10">Multi-pass membrane protein</topology>
    </subcellularLocation>
</comment>
<evidence type="ECO:0000256" key="1">
    <source>
        <dbReference type="ARBA" id="ARBA00004477"/>
    </source>
</evidence>
<keyword evidence="10" id="KW-0746">Sphingolipid metabolism</keyword>
<comment type="similarity">
    <text evidence="2 10">Belongs to the ARV1 family.</text>
</comment>
<name>M5G7E2_DACPD</name>
<evidence type="ECO:0000313" key="12">
    <source>
        <dbReference type="Proteomes" id="UP000030653"/>
    </source>
</evidence>
<evidence type="ECO:0000256" key="2">
    <source>
        <dbReference type="ARBA" id="ARBA00009187"/>
    </source>
</evidence>
<proteinExistence type="inferred from homology"/>
<sequence length="210" mass="23473">MNNRRTDGHMRLSLRCPGQTPAPEWPTSAVSSAGKAEWEAALFCGEEHPNCHSFADPYVEHDPLIVLLDLILLKRGVYRHLLFNHGALPRRLDREGREVEVQKGEELTEGAILWSLGLCLTLVDAFIRHSSPQGWTEDRRPYTLAGYEWTTSGAFSLGRTFLACLLETITFHLLVILGSWGVLFLRRTPSNPGTEPTYVPPSSILAPVQV</sequence>
<feature type="transmembrane region" description="Helical" evidence="10">
    <location>
        <begin position="161"/>
        <end position="183"/>
    </location>
</feature>
<dbReference type="GO" id="GO:0032366">
    <property type="term" value="P:intracellular sterol transport"/>
    <property type="evidence" value="ECO:0007669"/>
    <property type="project" value="UniProtKB-UniRule"/>
</dbReference>
<dbReference type="EMBL" id="JH795857">
    <property type="protein sequence ID" value="EJU04649.1"/>
    <property type="molecule type" value="Genomic_DNA"/>
</dbReference>
<evidence type="ECO:0000256" key="8">
    <source>
        <dbReference type="ARBA" id="ARBA00023098"/>
    </source>
</evidence>
<dbReference type="GO" id="GO:0016125">
    <property type="term" value="P:sterol metabolic process"/>
    <property type="evidence" value="ECO:0007669"/>
    <property type="project" value="UniProtKB-UniRule"/>
</dbReference>
<evidence type="ECO:0000256" key="3">
    <source>
        <dbReference type="ARBA" id="ARBA00022448"/>
    </source>
</evidence>
<dbReference type="HOGENOM" id="CLU_1310077_0_0_1"/>
<keyword evidence="5 10" id="KW-0256">Endoplasmic reticulum</keyword>
<keyword evidence="10" id="KW-0333">Golgi apparatus</keyword>
<keyword evidence="8 10" id="KW-0443">Lipid metabolism</keyword>
<evidence type="ECO:0000256" key="6">
    <source>
        <dbReference type="ARBA" id="ARBA00022989"/>
    </source>
</evidence>
<evidence type="ECO:0000256" key="10">
    <source>
        <dbReference type="RuleBase" id="RU368065"/>
    </source>
</evidence>
<evidence type="ECO:0000256" key="9">
    <source>
        <dbReference type="ARBA" id="ARBA00023136"/>
    </source>
</evidence>
<evidence type="ECO:0000313" key="11">
    <source>
        <dbReference type="EMBL" id="EJU04649.1"/>
    </source>
</evidence>
<evidence type="ECO:0000256" key="4">
    <source>
        <dbReference type="ARBA" id="ARBA00022692"/>
    </source>
</evidence>
<dbReference type="AlphaFoldDB" id="M5G7E2"/>
<dbReference type="InterPro" id="IPR007290">
    <property type="entry name" value="Arv1"/>
</dbReference>
<gene>
    <name evidence="11" type="ORF">DACRYDRAFT_104528</name>
</gene>
<reference evidence="11 12" key="1">
    <citation type="journal article" date="2012" name="Science">
        <title>The Paleozoic origin of enzymatic lignin decomposition reconstructed from 31 fungal genomes.</title>
        <authorList>
            <person name="Floudas D."/>
            <person name="Binder M."/>
            <person name="Riley R."/>
            <person name="Barry K."/>
            <person name="Blanchette R.A."/>
            <person name="Henrissat B."/>
            <person name="Martinez A.T."/>
            <person name="Otillar R."/>
            <person name="Spatafora J.W."/>
            <person name="Yadav J.S."/>
            <person name="Aerts A."/>
            <person name="Benoit I."/>
            <person name="Boyd A."/>
            <person name="Carlson A."/>
            <person name="Copeland A."/>
            <person name="Coutinho P.M."/>
            <person name="de Vries R.P."/>
            <person name="Ferreira P."/>
            <person name="Findley K."/>
            <person name="Foster B."/>
            <person name="Gaskell J."/>
            <person name="Glotzer D."/>
            <person name="Gorecki P."/>
            <person name="Heitman J."/>
            <person name="Hesse C."/>
            <person name="Hori C."/>
            <person name="Igarashi K."/>
            <person name="Jurgens J.A."/>
            <person name="Kallen N."/>
            <person name="Kersten P."/>
            <person name="Kohler A."/>
            <person name="Kuees U."/>
            <person name="Kumar T.K.A."/>
            <person name="Kuo A."/>
            <person name="LaButti K."/>
            <person name="Larrondo L.F."/>
            <person name="Lindquist E."/>
            <person name="Ling A."/>
            <person name="Lombard V."/>
            <person name="Lucas S."/>
            <person name="Lundell T."/>
            <person name="Martin R."/>
            <person name="McLaughlin D.J."/>
            <person name="Morgenstern I."/>
            <person name="Morin E."/>
            <person name="Murat C."/>
            <person name="Nagy L.G."/>
            <person name="Nolan M."/>
            <person name="Ohm R.A."/>
            <person name="Patyshakuliyeva A."/>
            <person name="Rokas A."/>
            <person name="Ruiz-Duenas F.J."/>
            <person name="Sabat G."/>
            <person name="Salamov A."/>
            <person name="Samejima M."/>
            <person name="Schmutz J."/>
            <person name="Slot J.C."/>
            <person name="St John F."/>
            <person name="Stenlid J."/>
            <person name="Sun H."/>
            <person name="Sun S."/>
            <person name="Syed K."/>
            <person name="Tsang A."/>
            <person name="Wiebenga A."/>
            <person name="Young D."/>
            <person name="Pisabarro A."/>
            <person name="Eastwood D.C."/>
            <person name="Martin F."/>
            <person name="Cullen D."/>
            <person name="Grigoriev I.V."/>
            <person name="Hibbett D.S."/>
        </authorList>
    </citation>
    <scope>NUCLEOTIDE SEQUENCE [LARGE SCALE GENOMIC DNA]</scope>
    <source>
        <strain evidence="11 12">DJM-731 SS1</strain>
    </source>
</reference>
<keyword evidence="7 10" id="KW-0445">Lipid transport</keyword>
<dbReference type="GO" id="GO:0000139">
    <property type="term" value="C:Golgi membrane"/>
    <property type="evidence" value="ECO:0007669"/>
    <property type="project" value="UniProtKB-SubCell"/>
</dbReference>
<dbReference type="Pfam" id="PF04161">
    <property type="entry name" value="Arv1"/>
    <property type="match status" value="1"/>
</dbReference>
<protein>
    <recommendedName>
        <fullName evidence="10">Protein ARV</fullName>
    </recommendedName>
</protein>
<dbReference type="GO" id="GO:0097036">
    <property type="term" value="P:regulation of plasma membrane sterol distribution"/>
    <property type="evidence" value="ECO:0007669"/>
    <property type="project" value="UniProtKB-UniRule"/>
</dbReference>
<evidence type="ECO:0000256" key="5">
    <source>
        <dbReference type="ARBA" id="ARBA00022824"/>
    </source>
</evidence>
<keyword evidence="12" id="KW-1185">Reference proteome</keyword>
<comment type="function">
    <text evidence="10">Regulates also the sphingolipid metabolism.</text>
</comment>
<keyword evidence="3 10" id="KW-0813">Transport</keyword>